<dbReference type="SMART" id="SM00487">
    <property type="entry name" value="DEXDc"/>
    <property type="match status" value="1"/>
</dbReference>
<evidence type="ECO:0000259" key="12">
    <source>
        <dbReference type="PROSITE" id="PS51192"/>
    </source>
</evidence>
<evidence type="ECO:0000256" key="6">
    <source>
        <dbReference type="ARBA" id="ARBA00022884"/>
    </source>
</evidence>
<dbReference type="GO" id="GO:0003724">
    <property type="term" value="F:RNA helicase activity"/>
    <property type="evidence" value="ECO:0007669"/>
    <property type="project" value="UniProtKB-UniRule"/>
</dbReference>
<dbReference type="Gene3D" id="3.30.70.330">
    <property type="match status" value="1"/>
</dbReference>
<dbReference type="InterPro" id="IPR028618">
    <property type="entry name" value="DEAD_helicase_DeaD"/>
</dbReference>
<feature type="domain" description="Helicase ATP-binding" evidence="12">
    <location>
        <begin position="102"/>
        <end position="273"/>
    </location>
</feature>
<dbReference type="InterPro" id="IPR027417">
    <property type="entry name" value="P-loop_NTPase"/>
</dbReference>
<dbReference type="InterPro" id="IPR050547">
    <property type="entry name" value="DEAD_box_RNA_helicases"/>
</dbReference>
<dbReference type="InterPro" id="IPR000629">
    <property type="entry name" value="RNA-helicase_DEAD-box_CS"/>
</dbReference>
<dbReference type="GO" id="GO:0016787">
    <property type="term" value="F:hydrolase activity"/>
    <property type="evidence" value="ECO:0007669"/>
    <property type="project" value="UniProtKB-KW"/>
</dbReference>
<dbReference type="PANTHER" id="PTHR47963:SF8">
    <property type="entry name" value="ATP-DEPENDENT RNA HELICASE DEAD"/>
    <property type="match status" value="1"/>
</dbReference>
<dbReference type="GO" id="GO:0005840">
    <property type="term" value="C:ribosome"/>
    <property type="evidence" value="ECO:0007669"/>
    <property type="project" value="TreeGrafter"/>
</dbReference>
<dbReference type="CDD" id="cd00268">
    <property type="entry name" value="DEADc"/>
    <property type="match status" value="1"/>
</dbReference>
<dbReference type="PROSITE" id="PS51194">
    <property type="entry name" value="HELICASE_CTER"/>
    <property type="match status" value="1"/>
</dbReference>
<comment type="similarity">
    <text evidence="9">Belongs to the DEAD box helicase family. DeaD/CsdA subfamily.</text>
</comment>
<evidence type="ECO:0000256" key="5">
    <source>
        <dbReference type="ARBA" id="ARBA00022840"/>
    </source>
</evidence>
<accession>A0A6H9WJI5</accession>
<evidence type="ECO:0000256" key="3">
    <source>
        <dbReference type="ARBA" id="ARBA00022801"/>
    </source>
</evidence>
<organism evidence="15 16">
    <name type="scientific">Pseudoclavibacter endophyticus</name>
    <dbReference type="NCBI Taxonomy" id="1778590"/>
    <lineage>
        <taxon>Bacteria</taxon>
        <taxon>Bacillati</taxon>
        <taxon>Actinomycetota</taxon>
        <taxon>Actinomycetes</taxon>
        <taxon>Micrococcales</taxon>
        <taxon>Microbacteriaceae</taxon>
        <taxon>Pseudoclavibacter</taxon>
    </lineage>
</organism>
<dbReference type="HAMAP" id="MF_00964">
    <property type="entry name" value="DEAD_helicase_DeaD"/>
    <property type="match status" value="1"/>
</dbReference>
<feature type="domain" description="Helicase C-terminal" evidence="13">
    <location>
        <begin position="297"/>
        <end position="445"/>
    </location>
</feature>
<dbReference type="GO" id="GO:0000027">
    <property type="term" value="P:ribosomal large subunit assembly"/>
    <property type="evidence" value="ECO:0007669"/>
    <property type="project" value="UniProtKB-UniRule"/>
</dbReference>
<keyword evidence="3 9" id="KW-0378">Hydrolase</keyword>
<dbReference type="PROSITE" id="PS51192">
    <property type="entry name" value="HELICASE_ATP_BIND_1"/>
    <property type="match status" value="1"/>
</dbReference>
<evidence type="ECO:0000256" key="8">
    <source>
        <dbReference type="ARBA" id="ARBA00047984"/>
    </source>
</evidence>
<dbReference type="InterPro" id="IPR012677">
    <property type="entry name" value="Nucleotide-bd_a/b_plait_sf"/>
</dbReference>
<evidence type="ECO:0000313" key="15">
    <source>
        <dbReference type="EMBL" id="KAB1649353.1"/>
    </source>
</evidence>
<keyword evidence="6 9" id="KW-0694">RNA-binding</keyword>
<dbReference type="CDD" id="cd18787">
    <property type="entry name" value="SF2_C_DEAD"/>
    <property type="match status" value="1"/>
</dbReference>
<dbReference type="Pfam" id="PF25399">
    <property type="entry name" value="DeaD_dimer"/>
    <property type="match status" value="1"/>
</dbReference>
<feature type="short sequence motif" description="Q motif" evidence="10">
    <location>
        <begin position="71"/>
        <end position="99"/>
    </location>
</feature>
<dbReference type="Proteomes" id="UP000431744">
    <property type="component" value="Unassembled WGS sequence"/>
</dbReference>
<keyword evidence="4 9" id="KW-0347">Helicase</keyword>
<evidence type="ECO:0000256" key="9">
    <source>
        <dbReference type="HAMAP-Rule" id="MF_00964"/>
    </source>
</evidence>
<dbReference type="PROSITE" id="PS00039">
    <property type="entry name" value="DEAD_ATP_HELICASE"/>
    <property type="match status" value="1"/>
</dbReference>
<dbReference type="FunFam" id="3.40.50.300:FF:000108">
    <property type="entry name" value="ATP-dependent RNA helicase RhlE"/>
    <property type="match status" value="1"/>
</dbReference>
<dbReference type="AlphaFoldDB" id="A0A6H9WJI5"/>
<sequence>MTLPEEGRPSEAQSADADAQDHSAATPAAGSDNPLTASEPAATGTNEVAEAPSDGPDEVPAEALDETPTGPTFADLGLSAPIVAALTEIGYETPSQIQAATIPTLLAGRDVVGLAQTGTGKTAAFALPVLDRIDVRGATPQALVLSPTRELALQVCEAFERYASHLGGVHVLPVYGGQGYGPQLQALRRGVHVVVGTPGRVIDHIEKGTLDLSGITHLVLDEADEMLKMGFAEDVEQILASTPDTKQVALFSATMPSFIRRVSQQYLNDPAEIVVKSKTKTATNIAQRYLLVSYAQKVDALTRILEVETFDGMIVFVRTKNETEQLAERLRARGFAAQAINGDVQQAQRERTVGQLKSGDIDILVATDVAARGLDVERVSHVINFDIPGDPESYVHRIGRTGRAGRSGDSISFVTPRERRHLATIERTTKQSMTQMQLPTIEDVNVTRLTRFDDAITAALSQQGRIDEFRDIINHYVRHHDVPEGDVAAAIAVMAQGDQPLLLGPEDEIRNAPSRDRDGARGDRDARDARGGRERGQRDTPQGLAPYRIEVGKRDHIGPGQIVGALANEGGLTREQFGAIRVFPAFSIVELPADLPRGVTDRLASTRIAGREIDLKPDRRGGRSGSQDDRGGRGGARDDRGGRGGYRDDRGGYRDDRGGRGGDRDDRGGYRGRGDDRDNRGYRDREHQGQRRDGDDRGGYRNRDDRGPRRDEGDRGGDRDRDSRSDQGGGDGPNGRKPRWNSTDHRTRRTD</sequence>
<dbReference type="EC" id="3.6.4.13" evidence="9"/>
<dbReference type="GO" id="GO:0006401">
    <property type="term" value="P:RNA catabolic process"/>
    <property type="evidence" value="ECO:0007669"/>
    <property type="project" value="UniProtKB-UniRule"/>
</dbReference>
<dbReference type="Pfam" id="PF00270">
    <property type="entry name" value="DEAD"/>
    <property type="match status" value="1"/>
</dbReference>
<dbReference type="InterPro" id="IPR011545">
    <property type="entry name" value="DEAD/DEAH_box_helicase_dom"/>
</dbReference>
<dbReference type="PANTHER" id="PTHR47963">
    <property type="entry name" value="DEAD-BOX ATP-DEPENDENT RNA HELICASE 47, MITOCHONDRIAL"/>
    <property type="match status" value="1"/>
</dbReference>
<dbReference type="RefSeq" id="WP_158027943.1">
    <property type="nucleotide sequence ID" value="NZ_BMHG01000001.1"/>
</dbReference>
<feature type="compositionally biased region" description="Acidic residues" evidence="11">
    <location>
        <begin position="55"/>
        <end position="65"/>
    </location>
</feature>
<evidence type="ECO:0000313" key="16">
    <source>
        <dbReference type="Proteomes" id="UP000431744"/>
    </source>
</evidence>
<dbReference type="InterPro" id="IPR001650">
    <property type="entry name" value="Helicase_C-like"/>
</dbReference>
<evidence type="ECO:0000256" key="2">
    <source>
        <dbReference type="ARBA" id="ARBA00022741"/>
    </source>
</evidence>
<evidence type="ECO:0000259" key="13">
    <source>
        <dbReference type="PROSITE" id="PS51194"/>
    </source>
</evidence>
<proteinExistence type="inferred from homology"/>
<dbReference type="PROSITE" id="PS51195">
    <property type="entry name" value="Q_MOTIF"/>
    <property type="match status" value="1"/>
</dbReference>
<keyword evidence="5 9" id="KW-0067">ATP-binding</keyword>
<comment type="function">
    <text evidence="9">DEAD-box RNA helicase involved in various cellular processes at low temperature, including ribosome biogenesis, mRNA degradation and translation initiation.</text>
</comment>
<dbReference type="Pfam" id="PF00271">
    <property type="entry name" value="Helicase_C"/>
    <property type="match status" value="1"/>
</dbReference>
<dbReference type="EMBL" id="WBJY01000001">
    <property type="protein sequence ID" value="KAB1649353.1"/>
    <property type="molecule type" value="Genomic_DNA"/>
</dbReference>
<feature type="compositionally biased region" description="Basic and acidic residues" evidence="11">
    <location>
        <begin position="610"/>
        <end position="725"/>
    </location>
</feature>
<protein>
    <recommendedName>
        <fullName evidence="9">ATP-dependent RNA helicase DeaD</fullName>
        <ecNumber evidence="9">3.6.4.13</ecNumber>
    </recommendedName>
    <alternativeName>
        <fullName evidence="9">Cold-shock DEAD box protein A</fullName>
    </alternativeName>
</protein>
<evidence type="ECO:0000256" key="7">
    <source>
        <dbReference type="ARBA" id="ARBA00023016"/>
    </source>
</evidence>
<dbReference type="InterPro" id="IPR014014">
    <property type="entry name" value="RNA_helicase_DEAD_Q_motif"/>
</dbReference>
<evidence type="ECO:0000259" key="14">
    <source>
        <dbReference type="PROSITE" id="PS51195"/>
    </source>
</evidence>
<feature type="compositionally biased region" description="Basic and acidic residues" evidence="11">
    <location>
        <begin position="742"/>
        <end position="751"/>
    </location>
</feature>
<feature type="region of interest" description="Disordered" evidence="11">
    <location>
        <begin position="1"/>
        <end position="74"/>
    </location>
</feature>
<dbReference type="GO" id="GO:0005524">
    <property type="term" value="F:ATP binding"/>
    <property type="evidence" value="ECO:0007669"/>
    <property type="project" value="UniProtKB-UniRule"/>
</dbReference>
<evidence type="ECO:0000256" key="4">
    <source>
        <dbReference type="ARBA" id="ARBA00022806"/>
    </source>
</evidence>
<feature type="domain" description="DEAD-box RNA helicase Q" evidence="14">
    <location>
        <begin position="71"/>
        <end position="99"/>
    </location>
</feature>
<dbReference type="InterPro" id="IPR034415">
    <property type="entry name" value="CsdA_RRM"/>
</dbReference>
<dbReference type="GO" id="GO:0005829">
    <property type="term" value="C:cytosol"/>
    <property type="evidence" value="ECO:0007669"/>
    <property type="project" value="TreeGrafter"/>
</dbReference>
<comment type="caution">
    <text evidence="15">The sequence shown here is derived from an EMBL/GenBank/DDBJ whole genome shotgun (WGS) entry which is preliminary data.</text>
</comment>
<reference evidence="15 16" key="1">
    <citation type="submission" date="2019-09" db="EMBL/GenBank/DDBJ databases">
        <title>Phylogeny of genus Pseudoclavibacter and closely related genus.</title>
        <authorList>
            <person name="Li Y."/>
        </authorList>
    </citation>
    <scope>NUCLEOTIDE SEQUENCE [LARGE SCALE GENOMIC DNA]</scope>
    <source>
        <strain evidence="15 16">EGI 60007</strain>
    </source>
</reference>
<dbReference type="InterPro" id="IPR057325">
    <property type="entry name" value="DeaD_dimer"/>
</dbReference>
<dbReference type="SUPFAM" id="SSF52540">
    <property type="entry name" value="P-loop containing nucleoside triphosphate hydrolases"/>
    <property type="match status" value="1"/>
</dbReference>
<feature type="compositionally biased region" description="Basic and acidic residues" evidence="11">
    <location>
        <begin position="507"/>
        <end position="538"/>
    </location>
</feature>
<dbReference type="GO" id="GO:0070417">
    <property type="term" value="P:cellular response to cold"/>
    <property type="evidence" value="ECO:0007669"/>
    <property type="project" value="InterPro"/>
</dbReference>
<dbReference type="Pfam" id="PF03880">
    <property type="entry name" value="DbpA"/>
    <property type="match status" value="1"/>
</dbReference>
<dbReference type="GO" id="GO:0033592">
    <property type="term" value="F:RNA strand annealing activity"/>
    <property type="evidence" value="ECO:0007669"/>
    <property type="project" value="TreeGrafter"/>
</dbReference>
<dbReference type="InterPro" id="IPR005580">
    <property type="entry name" value="DbpA/CsdA_RNA-bd_dom"/>
</dbReference>
<comment type="subcellular location">
    <subcellularLocation>
        <location evidence="9">Cytoplasm</location>
    </subcellularLocation>
</comment>
<dbReference type="InterPro" id="IPR044742">
    <property type="entry name" value="DEAD/DEAH_RhlB"/>
</dbReference>
<keyword evidence="16" id="KW-1185">Reference proteome</keyword>
<evidence type="ECO:0000256" key="11">
    <source>
        <dbReference type="SAM" id="MobiDB-lite"/>
    </source>
</evidence>
<feature type="region of interest" description="Disordered" evidence="11">
    <location>
        <begin position="610"/>
        <end position="751"/>
    </location>
</feature>
<dbReference type="CDD" id="cd12499">
    <property type="entry name" value="RRM_EcCsdA_like"/>
    <property type="match status" value="1"/>
</dbReference>
<dbReference type="OrthoDB" id="9805696at2"/>
<dbReference type="SMART" id="SM00490">
    <property type="entry name" value="HELICc"/>
    <property type="match status" value="1"/>
</dbReference>
<keyword evidence="1 9" id="KW-0963">Cytoplasm</keyword>
<keyword evidence="7 9" id="KW-0346">Stress response</keyword>
<evidence type="ECO:0000256" key="1">
    <source>
        <dbReference type="ARBA" id="ARBA00022490"/>
    </source>
</evidence>
<keyword evidence="2 9" id="KW-0547">Nucleotide-binding</keyword>
<dbReference type="Gene3D" id="3.40.50.300">
    <property type="entry name" value="P-loop containing nucleotide triphosphate hydrolases"/>
    <property type="match status" value="2"/>
</dbReference>
<name>A0A6H9WJI5_9MICO</name>
<feature type="region of interest" description="Disordered" evidence="11">
    <location>
        <begin position="502"/>
        <end position="548"/>
    </location>
</feature>
<evidence type="ECO:0000256" key="10">
    <source>
        <dbReference type="PROSITE-ProRule" id="PRU00552"/>
    </source>
</evidence>
<dbReference type="InterPro" id="IPR014001">
    <property type="entry name" value="Helicase_ATP-bd"/>
</dbReference>
<gene>
    <name evidence="9" type="primary">deaD</name>
    <name evidence="9" type="synonym">csdA</name>
    <name evidence="15" type="ORF">F8O04_03535</name>
</gene>
<feature type="compositionally biased region" description="Low complexity" evidence="11">
    <location>
        <begin position="12"/>
        <end position="25"/>
    </location>
</feature>
<comment type="catalytic activity">
    <reaction evidence="8 9">
        <text>ATP + H2O = ADP + phosphate + H(+)</text>
        <dbReference type="Rhea" id="RHEA:13065"/>
        <dbReference type="ChEBI" id="CHEBI:15377"/>
        <dbReference type="ChEBI" id="CHEBI:15378"/>
        <dbReference type="ChEBI" id="CHEBI:30616"/>
        <dbReference type="ChEBI" id="CHEBI:43474"/>
        <dbReference type="ChEBI" id="CHEBI:456216"/>
        <dbReference type="EC" id="3.6.4.13"/>
    </reaction>
</comment>